<sequence>MPRKKPFSAKQKKKQLQEKRNRKRTDSPRRGHVSRGQRPIEGSSEDVDSDSDGSSSPVRLSEQPVSAQQLRKGYDPNRFRLQFEKESDADIAARKKQAMQPYEPLPESALEVDLADIYRPGSVLDMPKRPSWNYNMSREKVEAQEAKMFAEYLEKIYTTYSVKDLSYFELNLETWRQLWRVVEMSDIVLLITDIRHPALHFSPALYDYIIKDLKKHLILVLNKIDLAPPSLVVSWRTYFKEKFPDVQIVCFTSFPKEGIGTEGDAIKVLNSKKRRRAYTAVGPLQLLAACEAICHGEVDLKKWKQKIEADMKGEDSLASQVLESSLAEGVDVFKEHEFFKDGILTIGCVGHPNVGKSSLINGLCGRKVVSASRTPGHTKHFQTIFLTPTVKLCDSPGLVFPSLVDKQLQILSGIYPIAQVREPYTPVGYLAQRIPLVRILKITHPDMDDSPASSSNPQWSAYDICDAWAEKRGFMTAKASRRDVYRAANNILRLAVEGKLCMNMAPVGYHAKKGFWEQHQETKEIISMQEQFKELNAGEDDQSEFTSSEEDGGADIESSQSTSDANVGEERVVTKNKFSLLQDY</sequence>
<dbReference type="InterPro" id="IPR030378">
    <property type="entry name" value="G_CP_dom"/>
</dbReference>
<dbReference type="Pfam" id="PF01926">
    <property type="entry name" value="MMR_HSR1"/>
    <property type="match status" value="1"/>
</dbReference>
<feature type="compositionally biased region" description="Basic and acidic residues" evidence="6">
    <location>
        <begin position="15"/>
        <end position="29"/>
    </location>
</feature>
<dbReference type="SUPFAM" id="SSF52540">
    <property type="entry name" value="P-loop containing nucleoside triphosphate hydrolases"/>
    <property type="match status" value="1"/>
</dbReference>
<comment type="caution">
    <text evidence="8">The sequence shown here is derived from an EMBL/GenBank/DDBJ whole genome shotgun (WGS) entry which is preliminary data.</text>
</comment>
<reference evidence="8" key="1">
    <citation type="submission" date="2021-10" db="EMBL/GenBank/DDBJ databases">
        <title>Tropical sea cucumber genome reveals ecological adaptation and Cuvierian tubules defense mechanism.</title>
        <authorList>
            <person name="Chen T."/>
        </authorList>
    </citation>
    <scope>NUCLEOTIDE SEQUENCE</scope>
    <source>
        <strain evidence="8">Nanhai2018</strain>
        <tissue evidence="8">Muscle</tissue>
    </source>
</reference>
<keyword evidence="3" id="KW-0342">GTP-binding</keyword>
<dbReference type="EMBL" id="JAIZAY010000007">
    <property type="protein sequence ID" value="KAJ8039385.1"/>
    <property type="molecule type" value="Genomic_DNA"/>
</dbReference>
<accession>A0A9Q1C6N0</accession>
<feature type="region of interest" description="Disordered" evidence="6">
    <location>
        <begin position="1"/>
        <end position="78"/>
    </location>
</feature>
<evidence type="ECO:0000259" key="7">
    <source>
        <dbReference type="PROSITE" id="PS51721"/>
    </source>
</evidence>
<evidence type="ECO:0000256" key="1">
    <source>
        <dbReference type="ARBA" id="ARBA00022553"/>
    </source>
</evidence>
<dbReference type="Proteomes" id="UP001152320">
    <property type="component" value="Chromosome 7"/>
</dbReference>
<keyword evidence="9" id="KW-1185">Reference proteome</keyword>
<dbReference type="GO" id="GO:0005525">
    <property type="term" value="F:GTP binding"/>
    <property type="evidence" value="ECO:0007669"/>
    <property type="project" value="UniProtKB-KW"/>
</dbReference>
<evidence type="ECO:0000256" key="2">
    <source>
        <dbReference type="ARBA" id="ARBA00022741"/>
    </source>
</evidence>
<feature type="compositionally biased region" description="Basic residues" evidence="6">
    <location>
        <begin position="1"/>
        <end position="14"/>
    </location>
</feature>
<feature type="compositionally biased region" description="Acidic residues" evidence="6">
    <location>
        <begin position="537"/>
        <end position="554"/>
    </location>
</feature>
<dbReference type="OrthoDB" id="391988at2759"/>
<comment type="function">
    <text evidence="4">Possible regulatory or functional link with the histocompatibility cluster.</text>
</comment>
<organism evidence="8 9">
    <name type="scientific">Holothuria leucospilota</name>
    <name type="common">Black long sea cucumber</name>
    <name type="synonym">Mertensiothuria leucospilota</name>
    <dbReference type="NCBI Taxonomy" id="206669"/>
    <lineage>
        <taxon>Eukaryota</taxon>
        <taxon>Metazoa</taxon>
        <taxon>Echinodermata</taxon>
        <taxon>Eleutherozoa</taxon>
        <taxon>Echinozoa</taxon>
        <taxon>Holothuroidea</taxon>
        <taxon>Aspidochirotacea</taxon>
        <taxon>Aspidochirotida</taxon>
        <taxon>Holothuriidae</taxon>
        <taxon>Holothuria</taxon>
    </lineage>
</organism>
<gene>
    <name evidence="8" type="ORF">HOLleu_17086</name>
</gene>
<dbReference type="InterPro" id="IPR006073">
    <property type="entry name" value="GTP-bd"/>
</dbReference>
<keyword evidence="2" id="KW-0547">Nucleotide-binding</keyword>
<dbReference type="PANTHER" id="PTHR45709">
    <property type="entry name" value="LARGE SUBUNIT GTPASE 1 HOMOLOG-RELATED"/>
    <property type="match status" value="1"/>
</dbReference>
<dbReference type="InterPro" id="IPR043358">
    <property type="entry name" value="GNL1-like"/>
</dbReference>
<evidence type="ECO:0000256" key="6">
    <source>
        <dbReference type="SAM" id="MobiDB-lite"/>
    </source>
</evidence>
<feature type="region of interest" description="Disordered" evidence="6">
    <location>
        <begin position="536"/>
        <end position="570"/>
    </location>
</feature>
<keyword evidence="1" id="KW-0597">Phosphoprotein</keyword>
<name>A0A9Q1C6N0_HOLLE</name>
<dbReference type="InterPro" id="IPR027417">
    <property type="entry name" value="P-loop_NTPase"/>
</dbReference>
<dbReference type="PROSITE" id="PS51721">
    <property type="entry name" value="G_CP"/>
    <property type="match status" value="1"/>
</dbReference>
<evidence type="ECO:0000256" key="4">
    <source>
        <dbReference type="ARBA" id="ARBA00037770"/>
    </source>
</evidence>
<dbReference type="CDD" id="cd01857">
    <property type="entry name" value="HSR1_MMR1"/>
    <property type="match status" value="1"/>
</dbReference>
<evidence type="ECO:0000313" key="9">
    <source>
        <dbReference type="Proteomes" id="UP001152320"/>
    </source>
</evidence>
<evidence type="ECO:0000313" key="8">
    <source>
        <dbReference type="EMBL" id="KAJ8039385.1"/>
    </source>
</evidence>
<protein>
    <recommendedName>
        <fullName evidence="5">Guanine nucleotide-binding protein-like 1</fullName>
    </recommendedName>
</protein>
<evidence type="ECO:0000256" key="3">
    <source>
        <dbReference type="ARBA" id="ARBA00023134"/>
    </source>
</evidence>
<dbReference type="GO" id="GO:0003924">
    <property type="term" value="F:GTPase activity"/>
    <property type="evidence" value="ECO:0007669"/>
    <property type="project" value="InterPro"/>
</dbReference>
<dbReference type="PANTHER" id="PTHR45709:SF3">
    <property type="entry name" value="GUANINE NUCLEOTIDE-BINDING PROTEIN-LIKE 1"/>
    <property type="match status" value="1"/>
</dbReference>
<dbReference type="Gene3D" id="3.40.50.300">
    <property type="entry name" value="P-loop containing nucleotide triphosphate hydrolases"/>
    <property type="match status" value="1"/>
</dbReference>
<dbReference type="AlphaFoldDB" id="A0A9Q1C6N0"/>
<feature type="domain" description="CP-type G" evidence="7">
    <location>
        <begin position="175"/>
        <end position="401"/>
    </location>
</feature>
<evidence type="ECO:0000256" key="5">
    <source>
        <dbReference type="ARBA" id="ARBA00039902"/>
    </source>
</evidence>
<proteinExistence type="predicted"/>